<dbReference type="InterPro" id="IPR036249">
    <property type="entry name" value="Thioredoxin-like_sf"/>
</dbReference>
<dbReference type="RefSeq" id="WP_044903309.1">
    <property type="nucleotide sequence ID" value="NZ_JAQCQO010000007.1"/>
</dbReference>
<dbReference type="Proteomes" id="UP000030008">
    <property type="component" value="Unassembled WGS sequence"/>
</dbReference>
<comment type="caution">
    <text evidence="2">The sequence shown here is derived from an EMBL/GenBank/DDBJ whole genome shotgun (WGS) entry which is preliminary data.</text>
</comment>
<reference evidence="2 3" key="1">
    <citation type="submission" date="2014-08" db="EMBL/GenBank/DDBJ databases">
        <title>Clostridium innocuum, an unnegligible vancomycin-resistant pathogen causing extra-intestinal infections.</title>
        <authorList>
            <person name="Feng Y."/>
            <person name="Chiu C.-H."/>
        </authorList>
    </citation>
    <scope>NUCLEOTIDE SEQUENCE [LARGE SCALE GENOMIC DNA]</scope>
    <source>
        <strain evidence="2 3">AN88</strain>
    </source>
</reference>
<gene>
    <name evidence="2" type="ORF">CIAN88_00085</name>
</gene>
<dbReference type="Gene3D" id="3.40.30.10">
    <property type="entry name" value="Glutaredoxin"/>
    <property type="match status" value="1"/>
</dbReference>
<sequence>MKKIVLLLMVSLLCACSANTETDKSEPNKKDAYCSDETDKSSACGIDESADMSGYKDFRETKNQFVDSDMQEALSVFQKKESAILYFGYPSCPWCVEALPVMNEVAKADKQHILYIRTRDDKKELLYTPKQKLEMISYTKQFMEKDDQGEYQLYVPFVVVVKDGKAVSGHIGTVDGHDAHERKMTEKETQELKKIYENMFSAVTK</sequence>
<dbReference type="CDD" id="cd01659">
    <property type="entry name" value="TRX_superfamily"/>
    <property type="match status" value="1"/>
</dbReference>
<dbReference type="SUPFAM" id="SSF52833">
    <property type="entry name" value="Thioredoxin-like"/>
    <property type="match status" value="1"/>
</dbReference>
<dbReference type="EMBL" id="JQIF01000001">
    <property type="protein sequence ID" value="KGJ55012.1"/>
    <property type="molecule type" value="Genomic_DNA"/>
</dbReference>
<evidence type="ECO:0000313" key="2">
    <source>
        <dbReference type="EMBL" id="KGJ55012.1"/>
    </source>
</evidence>
<organism evidence="2 3">
    <name type="scientific">Clostridium innocuum</name>
    <dbReference type="NCBI Taxonomy" id="1522"/>
    <lineage>
        <taxon>Bacteria</taxon>
        <taxon>Bacillati</taxon>
        <taxon>Bacillota</taxon>
        <taxon>Clostridia</taxon>
        <taxon>Eubacteriales</taxon>
        <taxon>Clostridiaceae</taxon>
        <taxon>Clostridium</taxon>
    </lineage>
</organism>
<feature type="chain" id="PRO_5039397118" evidence="1">
    <location>
        <begin position="21"/>
        <end position="205"/>
    </location>
</feature>
<evidence type="ECO:0000256" key="1">
    <source>
        <dbReference type="SAM" id="SignalP"/>
    </source>
</evidence>
<dbReference type="AlphaFoldDB" id="A0A099ICX6"/>
<accession>A0A099ICX6</accession>
<feature type="signal peptide" evidence="1">
    <location>
        <begin position="1"/>
        <end position="20"/>
    </location>
</feature>
<evidence type="ECO:0000313" key="3">
    <source>
        <dbReference type="Proteomes" id="UP000030008"/>
    </source>
</evidence>
<dbReference type="PROSITE" id="PS51257">
    <property type="entry name" value="PROKAR_LIPOPROTEIN"/>
    <property type="match status" value="1"/>
</dbReference>
<name>A0A099ICX6_CLOIN</name>
<protein>
    <submittedName>
        <fullName evidence="2">Transporter accessory protein</fullName>
    </submittedName>
</protein>
<proteinExistence type="predicted"/>
<keyword evidence="1" id="KW-0732">Signal</keyword>